<keyword evidence="2" id="KW-1185">Reference proteome</keyword>
<evidence type="ECO:0000313" key="1">
    <source>
        <dbReference type="EMBL" id="KAK2589074.1"/>
    </source>
</evidence>
<protein>
    <submittedName>
        <fullName evidence="1">Uncharacterized protein</fullName>
    </submittedName>
</protein>
<reference evidence="1" key="2">
    <citation type="journal article" date="2023" name="Commun. Biol.">
        <title>Intrasexual cuticular hydrocarbon dimorphism in a wasp sheds light on hydrocarbon biosynthesis genes in Hymenoptera.</title>
        <authorList>
            <person name="Moris V.C."/>
            <person name="Podsiadlowski L."/>
            <person name="Martin S."/>
            <person name="Oeyen J.P."/>
            <person name="Donath A."/>
            <person name="Petersen M."/>
            <person name="Wilbrandt J."/>
            <person name="Misof B."/>
            <person name="Liedtke D."/>
            <person name="Thamm M."/>
            <person name="Scheiner R."/>
            <person name="Schmitt T."/>
            <person name="Niehuis O."/>
        </authorList>
    </citation>
    <scope>NUCLEOTIDE SEQUENCE</scope>
    <source>
        <strain evidence="1">GBR_01_08_01A</strain>
    </source>
</reference>
<gene>
    <name evidence="1" type="ORF">KPH14_001908</name>
</gene>
<name>A0AAD9S030_9HYME</name>
<evidence type="ECO:0000313" key="2">
    <source>
        <dbReference type="Proteomes" id="UP001258017"/>
    </source>
</evidence>
<comment type="caution">
    <text evidence="1">The sequence shown here is derived from an EMBL/GenBank/DDBJ whole genome shotgun (WGS) entry which is preliminary data.</text>
</comment>
<reference evidence="1" key="1">
    <citation type="submission" date="2021-08" db="EMBL/GenBank/DDBJ databases">
        <authorList>
            <person name="Misof B."/>
            <person name="Oliver O."/>
            <person name="Podsiadlowski L."/>
            <person name="Donath A."/>
            <person name="Peters R."/>
            <person name="Mayer C."/>
            <person name="Rust J."/>
            <person name="Gunkel S."/>
            <person name="Lesny P."/>
            <person name="Martin S."/>
            <person name="Oeyen J.P."/>
            <person name="Petersen M."/>
            <person name="Panagiotis P."/>
            <person name="Wilbrandt J."/>
            <person name="Tanja T."/>
        </authorList>
    </citation>
    <scope>NUCLEOTIDE SEQUENCE</scope>
    <source>
        <strain evidence="1">GBR_01_08_01A</strain>
        <tissue evidence="1">Thorax + abdomen</tissue>
    </source>
</reference>
<dbReference type="Proteomes" id="UP001258017">
    <property type="component" value="Unassembled WGS sequence"/>
</dbReference>
<accession>A0AAD9S030</accession>
<proteinExistence type="predicted"/>
<dbReference type="EMBL" id="JAIFRP010000002">
    <property type="protein sequence ID" value="KAK2589074.1"/>
    <property type="molecule type" value="Genomic_DNA"/>
</dbReference>
<organism evidence="1 2">
    <name type="scientific">Odynerus spinipes</name>
    <dbReference type="NCBI Taxonomy" id="1348599"/>
    <lineage>
        <taxon>Eukaryota</taxon>
        <taxon>Metazoa</taxon>
        <taxon>Ecdysozoa</taxon>
        <taxon>Arthropoda</taxon>
        <taxon>Hexapoda</taxon>
        <taxon>Insecta</taxon>
        <taxon>Pterygota</taxon>
        <taxon>Neoptera</taxon>
        <taxon>Endopterygota</taxon>
        <taxon>Hymenoptera</taxon>
        <taxon>Apocrita</taxon>
        <taxon>Aculeata</taxon>
        <taxon>Vespoidea</taxon>
        <taxon>Vespidae</taxon>
        <taxon>Eumeninae</taxon>
        <taxon>Odynerus</taxon>
    </lineage>
</organism>
<dbReference type="AlphaFoldDB" id="A0AAD9S030"/>
<sequence length="94" mass="10749">MLFNENEYQAVRGPPGSNLSASCRFDQSWESSAHLHTMKTYPSVRKLWSVSGSRRSFKLHGRFIIRQGNGRARYANRSCAEEIRQKKEGEEGEG</sequence>